<gene>
    <name evidence="5" type="ORF">THRCLA_00145</name>
</gene>
<evidence type="ECO:0000259" key="4">
    <source>
        <dbReference type="Pfam" id="PF20723"/>
    </source>
</evidence>
<organism evidence="5 6">
    <name type="scientific">Thraustotheca clavata</name>
    <dbReference type="NCBI Taxonomy" id="74557"/>
    <lineage>
        <taxon>Eukaryota</taxon>
        <taxon>Sar</taxon>
        <taxon>Stramenopiles</taxon>
        <taxon>Oomycota</taxon>
        <taxon>Saprolegniomycetes</taxon>
        <taxon>Saprolegniales</taxon>
        <taxon>Achlyaceae</taxon>
        <taxon>Thraustotheca</taxon>
    </lineage>
</organism>
<dbReference type="GO" id="GO:0061630">
    <property type="term" value="F:ubiquitin protein ligase activity"/>
    <property type="evidence" value="ECO:0007669"/>
    <property type="project" value="InterPro"/>
</dbReference>
<dbReference type="InterPro" id="IPR013083">
    <property type="entry name" value="Znf_RING/FYVE/PHD"/>
</dbReference>
<keyword evidence="6" id="KW-1185">Reference proteome</keyword>
<dbReference type="OrthoDB" id="8801906at2759"/>
<dbReference type="PANTHER" id="PTHR12098">
    <property type="entry name" value="E3 UBIQUITIN-PROTEIN LIGASE PELLINO-RELATED"/>
    <property type="match status" value="1"/>
</dbReference>
<dbReference type="GO" id="GO:0000209">
    <property type="term" value="P:protein polyubiquitination"/>
    <property type="evidence" value="ECO:0007669"/>
    <property type="project" value="InterPro"/>
</dbReference>
<comment type="similarity">
    <text evidence="1">Belongs to the pellino family.</text>
</comment>
<reference evidence="5 6" key="1">
    <citation type="journal article" date="2014" name="Genome Biol. Evol.">
        <title>The secreted proteins of Achlya hypogyna and Thraustotheca clavata identify the ancestral oomycete secretome and reveal gene acquisitions by horizontal gene transfer.</title>
        <authorList>
            <person name="Misner I."/>
            <person name="Blouin N."/>
            <person name="Leonard G."/>
            <person name="Richards T.A."/>
            <person name="Lane C.E."/>
        </authorList>
    </citation>
    <scope>NUCLEOTIDE SEQUENCE [LARGE SCALE GENOMIC DNA]</scope>
    <source>
        <strain evidence="5 6">ATCC 34112</strain>
    </source>
</reference>
<keyword evidence="2" id="KW-0597">Phosphoprotein</keyword>
<dbReference type="Pfam" id="PF04710">
    <property type="entry name" value="Pellino_FHA"/>
    <property type="match status" value="1"/>
</dbReference>
<comment type="caution">
    <text evidence="5">The sequence shown here is derived from an EMBL/GenBank/DDBJ whole genome shotgun (WGS) entry which is preliminary data.</text>
</comment>
<feature type="domain" description="Pellino FHA" evidence="3">
    <location>
        <begin position="3"/>
        <end position="166"/>
    </location>
</feature>
<sequence>MNEYGELVVLGYSSYRVANGDTISTKGQWQPVGSPNCHFRLGMKKVGNGLERHRSIVQTCEKTIDSLRQELQSPSSQFVSIPTSNSSSCFIEYVPNLSLDMFQIGRQPSRFNDFSVPGPIYGTSGTISRFAARFVCERSAPYRCRLFAGGFDASRMAVVPSSSLKYCAFCNSWMKTMDCKCISTSSRPIVYERNRDNNSETDGVPVDALTKNGVRIWMPEQKVWYEVSVNGFLYAIQDDLTNSSFHRPTSAPAALEALVTHGCIIDLGGVQLQFLSKRSRRKSSIESMSNPSLAVQLESLNIQCPVQLHPLKFQNDSDLNDTSTPYVFPACGHVFGFDPRIARGKCCPMCRALGSMVPLKLASTNGAKLHQAEERNRIPDSVFNPCGHAVGSKCAKYYASIRMPNGKSICPICAVALDQNLPYTKLYLHIDDDL</sequence>
<proteinExistence type="inferred from homology"/>
<dbReference type="GO" id="GO:0008592">
    <property type="term" value="P:regulation of Toll signaling pathway"/>
    <property type="evidence" value="ECO:0007669"/>
    <property type="project" value="InterPro"/>
</dbReference>
<dbReference type="InterPro" id="IPR048335">
    <property type="entry name" value="Pellino_RING"/>
</dbReference>
<dbReference type="Proteomes" id="UP000243217">
    <property type="component" value="Unassembled WGS sequence"/>
</dbReference>
<name>A0A1W0AC19_9STRA</name>
<dbReference type="PANTHER" id="PTHR12098:SF2">
    <property type="entry name" value="PROTEIN PELLINO"/>
    <property type="match status" value="1"/>
</dbReference>
<evidence type="ECO:0000313" key="5">
    <source>
        <dbReference type="EMBL" id="OQS07867.1"/>
    </source>
</evidence>
<dbReference type="STRING" id="74557.A0A1W0AC19"/>
<evidence type="ECO:0000259" key="3">
    <source>
        <dbReference type="Pfam" id="PF04710"/>
    </source>
</evidence>
<protein>
    <submittedName>
        <fullName evidence="5">Uncharacterized protein</fullName>
    </submittedName>
</protein>
<dbReference type="AlphaFoldDB" id="A0A1W0AC19"/>
<dbReference type="InterPro" id="IPR006800">
    <property type="entry name" value="Pellino_fam"/>
</dbReference>
<dbReference type="Gene3D" id="3.30.40.10">
    <property type="entry name" value="Zinc/RING finger domain, C3HC4 (zinc finger)"/>
    <property type="match status" value="1"/>
</dbReference>
<dbReference type="InterPro" id="IPR048334">
    <property type="entry name" value="Pellino_FHA"/>
</dbReference>
<dbReference type="Pfam" id="PF20723">
    <property type="entry name" value="Pellino_RING"/>
    <property type="match status" value="1"/>
</dbReference>
<evidence type="ECO:0000256" key="1">
    <source>
        <dbReference type="ARBA" id="ARBA00005639"/>
    </source>
</evidence>
<evidence type="ECO:0000256" key="2">
    <source>
        <dbReference type="ARBA" id="ARBA00022553"/>
    </source>
</evidence>
<accession>A0A1W0AC19</accession>
<evidence type="ECO:0000313" key="6">
    <source>
        <dbReference type="Proteomes" id="UP000243217"/>
    </source>
</evidence>
<feature type="domain" description="Pellino RING" evidence="4">
    <location>
        <begin position="301"/>
        <end position="428"/>
    </location>
</feature>
<dbReference type="EMBL" id="JNBS01000048">
    <property type="protein sequence ID" value="OQS07867.1"/>
    <property type="molecule type" value="Genomic_DNA"/>
</dbReference>